<evidence type="ECO:0000256" key="2">
    <source>
        <dbReference type="ARBA" id="ARBA00022801"/>
    </source>
</evidence>
<feature type="binding site" evidence="3">
    <location>
        <position position="7"/>
    </location>
    <ligand>
        <name>a divalent metal cation</name>
        <dbReference type="ChEBI" id="CHEBI:60240"/>
        <label>1</label>
    </ligand>
</feature>
<dbReference type="Pfam" id="PF01026">
    <property type="entry name" value="TatD_DNase"/>
    <property type="match status" value="1"/>
</dbReference>
<dbReference type="PIRSF" id="PIRSF005902">
    <property type="entry name" value="DNase_TatD"/>
    <property type="match status" value="1"/>
</dbReference>
<gene>
    <name evidence="4" type="ORF">UU35_C0018G0014</name>
</gene>
<keyword evidence="1 3" id="KW-0479">Metal-binding</keyword>
<comment type="caution">
    <text evidence="4">The sequence shown here is derived from an EMBL/GenBank/DDBJ whole genome shotgun (WGS) entry which is preliminary data.</text>
</comment>
<feature type="binding site" evidence="3">
    <location>
        <position position="156"/>
    </location>
    <ligand>
        <name>a divalent metal cation</name>
        <dbReference type="ChEBI" id="CHEBI:60240"/>
        <label>2</label>
    </ligand>
</feature>
<feature type="binding site" evidence="3">
    <location>
        <position position="114"/>
    </location>
    <ligand>
        <name>a divalent metal cation</name>
        <dbReference type="ChEBI" id="CHEBI:60240"/>
        <label>1</label>
    </ligand>
</feature>
<dbReference type="InterPro" id="IPR018228">
    <property type="entry name" value="DNase_TatD-rel_CS"/>
</dbReference>
<dbReference type="SUPFAM" id="SSF51556">
    <property type="entry name" value="Metallo-dependent hydrolases"/>
    <property type="match status" value="1"/>
</dbReference>
<reference evidence="4 5" key="1">
    <citation type="journal article" date="2015" name="Nature">
        <title>rRNA introns, odd ribosomes, and small enigmatic genomes across a large radiation of phyla.</title>
        <authorList>
            <person name="Brown C.T."/>
            <person name="Hug L.A."/>
            <person name="Thomas B.C."/>
            <person name="Sharon I."/>
            <person name="Castelle C.J."/>
            <person name="Singh A."/>
            <person name="Wilkins M.J."/>
            <person name="Williams K.H."/>
            <person name="Banfield J.F."/>
        </authorList>
    </citation>
    <scope>NUCLEOTIDE SEQUENCE [LARGE SCALE GENOMIC DNA]</scope>
</reference>
<dbReference type="PANTHER" id="PTHR46124">
    <property type="entry name" value="D-AMINOACYL-TRNA DEACYLASE"/>
    <property type="match status" value="1"/>
</dbReference>
<evidence type="ECO:0000313" key="5">
    <source>
        <dbReference type="Proteomes" id="UP000034616"/>
    </source>
</evidence>
<feature type="binding site" evidence="3">
    <location>
        <position position="240"/>
    </location>
    <ligand>
        <name>a divalent metal cation</name>
        <dbReference type="ChEBI" id="CHEBI:60240"/>
        <label>1</label>
    </ligand>
</feature>
<dbReference type="InterPro" id="IPR032466">
    <property type="entry name" value="Metal_Hydrolase"/>
</dbReference>
<dbReference type="Proteomes" id="UP000034616">
    <property type="component" value="Unassembled WGS sequence"/>
</dbReference>
<dbReference type="CDD" id="cd01310">
    <property type="entry name" value="TatD_DNAse"/>
    <property type="match status" value="1"/>
</dbReference>
<dbReference type="PANTHER" id="PTHR46124:SF2">
    <property type="entry name" value="D-AMINOACYL-TRNA DEACYLASE"/>
    <property type="match status" value="1"/>
</dbReference>
<feature type="binding site" evidence="3">
    <location>
        <position position="184"/>
    </location>
    <ligand>
        <name>a divalent metal cation</name>
        <dbReference type="ChEBI" id="CHEBI:60240"/>
        <label>2</label>
    </ligand>
</feature>
<dbReference type="GO" id="GO:0005829">
    <property type="term" value="C:cytosol"/>
    <property type="evidence" value="ECO:0007669"/>
    <property type="project" value="TreeGrafter"/>
</dbReference>
<dbReference type="Gene3D" id="3.20.20.140">
    <property type="entry name" value="Metal-dependent hydrolases"/>
    <property type="match status" value="1"/>
</dbReference>
<dbReference type="EMBL" id="LCAH01000018">
    <property type="protein sequence ID" value="KKR86168.1"/>
    <property type="molecule type" value="Genomic_DNA"/>
</dbReference>
<dbReference type="GO" id="GO:0016788">
    <property type="term" value="F:hydrolase activity, acting on ester bonds"/>
    <property type="evidence" value="ECO:0007669"/>
    <property type="project" value="InterPro"/>
</dbReference>
<name>A0A0G0UB25_9BACT</name>
<dbReference type="PATRIC" id="fig|1618985.3.peg.983"/>
<evidence type="ECO:0000313" key="4">
    <source>
        <dbReference type="EMBL" id="KKR86168.1"/>
    </source>
</evidence>
<evidence type="ECO:0000256" key="1">
    <source>
        <dbReference type="ARBA" id="ARBA00022723"/>
    </source>
</evidence>
<dbReference type="InterPro" id="IPR001130">
    <property type="entry name" value="TatD-like"/>
</dbReference>
<keyword evidence="2" id="KW-0378">Hydrolase</keyword>
<feature type="binding site" evidence="3">
    <location>
        <position position="9"/>
    </location>
    <ligand>
        <name>a divalent metal cation</name>
        <dbReference type="ChEBI" id="CHEBI:60240"/>
        <label>1</label>
    </ligand>
</feature>
<dbReference type="AlphaFoldDB" id="A0A0G0UB25"/>
<organism evidence="4 5">
    <name type="scientific">Candidatus Uhrbacteria bacterium GW2011_GWC2_41_11</name>
    <dbReference type="NCBI Taxonomy" id="1618985"/>
    <lineage>
        <taxon>Bacteria</taxon>
        <taxon>Candidatus Uhriibacteriota</taxon>
    </lineage>
</organism>
<protein>
    <submittedName>
        <fullName evidence="4">Deoxyribonuclease, TatD family</fullName>
    </submittedName>
</protein>
<dbReference type="GO" id="GO:0046872">
    <property type="term" value="F:metal ion binding"/>
    <property type="evidence" value="ECO:0007669"/>
    <property type="project" value="UniProtKB-KW"/>
</dbReference>
<proteinExistence type="predicted"/>
<accession>A0A0G0UB25</accession>
<dbReference type="PROSITE" id="PS01091">
    <property type="entry name" value="TATD_3"/>
    <property type="match status" value="1"/>
</dbReference>
<dbReference type="FunFam" id="3.20.20.140:FF:000005">
    <property type="entry name" value="TatD family hydrolase"/>
    <property type="match status" value="1"/>
</dbReference>
<evidence type="ECO:0000256" key="3">
    <source>
        <dbReference type="PIRSR" id="PIRSR005902-1"/>
    </source>
</evidence>
<sequence>MHFFDTHCHVHFNAYKNDVDEVIRASLGENVFMITVGTQSTTSKNAVTVAEQYEGIWASIGLHPNHTTEQEFFDEEELTPETSHLGKIKTRSERFDLDYYRALAQHPKVIAIGECGLDFYHIPEDQDRAKIIKTQEETTRLQFDLADELHLPLIIHTRDAFVEQKELIQEYVKAGRLERRGVIHCFTGTLEQAQMFIELGFLISFTGIVTFPPRKGEGEISPLQKVARDLPLEKIMIETDAPYLAPVPLRGKRNEPRYVRHVAEKIAVLKGISVEEVAEKTFENTCRLFRLDV</sequence>